<evidence type="ECO:0008006" key="4">
    <source>
        <dbReference type="Google" id="ProtNLM"/>
    </source>
</evidence>
<evidence type="ECO:0000313" key="2">
    <source>
        <dbReference type="EMBL" id="CAL1359553.1"/>
    </source>
</evidence>
<dbReference type="AlphaFoldDB" id="A0AAV2CT03"/>
<feature type="compositionally biased region" description="Polar residues" evidence="1">
    <location>
        <begin position="191"/>
        <end position="203"/>
    </location>
</feature>
<reference evidence="2 3" key="1">
    <citation type="submission" date="2024-04" db="EMBL/GenBank/DDBJ databases">
        <authorList>
            <person name="Fracassetti M."/>
        </authorList>
    </citation>
    <scope>NUCLEOTIDE SEQUENCE [LARGE SCALE GENOMIC DNA]</scope>
</reference>
<keyword evidence="3" id="KW-1185">Reference proteome</keyword>
<dbReference type="EMBL" id="OZ034814">
    <property type="protein sequence ID" value="CAL1359553.1"/>
    <property type="molecule type" value="Genomic_DNA"/>
</dbReference>
<dbReference type="InterPro" id="IPR021109">
    <property type="entry name" value="Peptidase_aspartic_dom_sf"/>
</dbReference>
<name>A0AAV2CT03_9ROSI</name>
<dbReference type="PANTHER" id="PTHR33067:SF35">
    <property type="entry name" value="ASPARTIC PEPTIDASE DDI1-TYPE DOMAIN-CONTAINING PROTEIN"/>
    <property type="match status" value="1"/>
</dbReference>
<dbReference type="Gene3D" id="2.40.70.10">
    <property type="entry name" value="Acid Proteases"/>
    <property type="match status" value="1"/>
</dbReference>
<gene>
    <name evidence="2" type="ORF">LTRI10_LOCUS7031</name>
</gene>
<dbReference type="Proteomes" id="UP001497516">
    <property type="component" value="Chromosome 10"/>
</dbReference>
<sequence>MERSAVLQNHLPMKRKDPRSFTIPCYIGDLCIGKSLADLVASINVMPYRLFQKLELGELIATRMHIQLDDRSVVLPKGVVEDLLIRVGHLVFPVDFVILDVDEKVEVPLILGRPFLATAKALIDVHGGRLVLRAEKDEVTFYIDDSMKLSSCHDDFDYCEEVYDFMEALSYVGALASDPFEECYMVETDIQNSSKNGDQPSQDQELEALPPMPKIPTSLEERPELELKLLPPHLEYAFFIEVLRRHERAIAWKITDIRGIAPNFCSHKIHLEEGAKPVRQPQR</sequence>
<evidence type="ECO:0000256" key="1">
    <source>
        <dbReference type="SAM" id="MobiDB-lite"/>
    </source>
</evidence>
<dbReference type="CDD" id="cd00303">
    <property type="entry name" value="retropepsin_like"/>
    <property type="match status" value="1"/>
</dbReference>
<evidence type="ECO:0000313" key="3">
    <source>
        <dbReference type="Proteomes" id="UP001497516"/>
    </source>
</evidence>
<feature type="region of interest" description="Disordered" evidence="1">
    <location>
        <begin position="191"/>
        <end position="217"/>
    </location>
</feature>
<protein>
    <recommendedName>
        <fullName evidence="4">Reverse transcriptase domain-containing protein</fullName>
    </recommendedName>
</protein>
<proteinExistence type="predicted"/>
<dbReference type="PANTHER" id="PTHR33067">
    <property type="entry name" value="RNA-DIRECTED DNA POLYMERASE-RELATED"/>
    <property type="match status" value="1"/>
</dbReference>
<accession>A0AAV2CT03</accession>
<organism evidence="2 3">
    <name type="scientific">Linum trigynum</name>
    <dbReference type="NCBI Taxonomy" id="586398"/>
    <lineage>
        <taxon>Eukaryota</taxon>
        <taxon>Viridiplantae</taxon>
        <taxon>Streptophyta</taxon>
        <taxon>Embryophyta</taxon>
        <taxon>Tracheophyta</taxon>
        <taxon>Spermatophyta</taxon>
        <taxon>Magnoliopsida</taxon>
        <taxon>eudicotyledons</taxon>
        <taxon>Gunneridae</taxon>
        <taxon>Pentapetalae</taxon>
        <taxon>rosids</taxon>
        <taxon>fabids</taxon>
        <taxon>Malpighiales</taxon>
        <taxon>Linaceae</taxon>
        <taxon>Linum</taxon>
    </lineage>
</organism>